<evidence type="ECO:0000259" key="1">
    <source>
        <dbReference type="PROSITE" id="PS50925"/>
    </source>
</evidence>
<dbReference type="PROSITE" id="PS50925">
    <property type="entry name" value="BLUF"/>
    <property type="match status" value="1"/>
</dbReference>
<gene>
    <name evidence="2" type="ORF">EAH82_12700</name>
</gene>
<reference evidence="2 3" key="1">
    <citation type="journal article" date="2019" name="Environ. Microbiol.">
        <title>Species interactions and distinct microbial communities in high Arctic permafrost affected cryosols are associated with the CH4 and CO2 gas fluxes.</title>
        <authorList>
            <person name="Altshuler I."/>
            <person name="Hamel J."/>
            <person name="Turney S."/>
            <person name="Magnuson E."/>
            <person name="Levesque R."/>
            <person name="Greer C."/>
            <person name="Whyte L.G."/>
        </authorList>
    </citation>
    <scope>NUCLEOTIDE SEQUENCE [LARGE SCALE GENOMIC DNA]</scope>
    <source>
        <strain evidence="2 3">S06.C</strain>
    </source>
</reference>
<comment type="caution">
    <text evidence="2">The sequence shown here is derived from an EMBL/GenBank/DDBJ whole genome shotgun (WGS) entry which is preliminary data.</text>
</comment>
<dbReference type="InterPro" id="IPR036046">
    <property type="entry name" value="Acylphosphatase-like_dom_sf"/>
</dbReference>
<dbReference type="SMART" id="SM01034">
    <property type="entry name" value="BLUF"/>
    <property type="match status" value="1"/>
</dbReference>
<dbReference type="Pfam" id="PF04940">
    <property type="entry name" value="BLUF"/>
    <property type="match status" value="1"/>
</dbReference>
<organism evidence="2 3">
    <name type="scientific">Variovorax guangxiensis</name>
    <dbReference type="NCBI Taxonomy" id="1775474"/>
    <lineage>
        <taxon>Bacteria</taxon>
        <taxon>Pseudomonadati</taxon>
        <taxon>Pseudomonadota</taxon>
        <taxon>Betaproteobacteria</taxon>
        <taxon>Burkholderiales</taxon>
        <taxon>Comamonadaceae</taxon>
        <taxon>Variovorax</taxon>
    </lineage>
</organism>
<evidence type="ECO:0000313" key="3">
    <source>
        <dbReference type="Proteomes" id="UP000319212"/>
    </source>
</evidence>
<dbReference type="Proteomes" id="UP000319212">
    <property type="component" value="Unassembled WGS sequence"/>
</dbReference>
<evidence type="ECO:0000313" key="2">
    <source>
        <dbReference type="EMBL" id="TPG27626.1"/>
    </source>
</evidence>
<dbReference type="GO" id="GO:0071949">
    <property type="term" value="F:FAD binding"/>
    <property type="evidence" value="ECO:0007669"/>
    <property type="project" value="InterPro"/>
</dbReference>
<protein>
    <submittedName>
        <fullName evidence="2">BLUF domain-containing protein</fullName>
    </submittedName>
</protein>
<dbReference type="EMBL" id="RCZI01000003">
    <property type="protein sequence ID" value="TPG27626.1"/>
    <property type="molecule type" value="Genomic_DNA"/>
</dbReference>
<feature type="domain" description="BLUF" evidence="1">
    <location>
        <begin position="11"/>
        <end position="101"/>
    </location>
</feature>
<accession>A0A502DTV1</accession>
<dbReference type="Gene3D" id="3.30.70.100">
    <property type="match status" value="1"/>
</dbReference>
<dbReference type="SUPFAM" id="SSF54975">
    <property type="entry name" value="Acylphosphatase/BLUF domain-like"/>
    <property type="match status" value="1"/>
</dbReference>
<sequence>MRRRRLDCRMLQRLVYASHASATGSEDVAAILDWSRRVNPDLGVTGVLCLLDGVYMQCLEGEAQMIDLLFASIRVDRRHRDVTPLQRRAVPRRMFESWSMALLGWNDTTRDIFRSFSPGRKLDLYANDPTTAAPMLRALVRAPGWKLALD</sequence>
<dbReference type="InterPro" id="IPR007024">
    <property type="entry name" value="BLUF_domain"/>
</dbReference>
<name>A0A502DTV1_9BURK</name>
<dbReference type="AlphaFoldDB" id="A0A502DTV1"/>
<proteinExistence type="predicted"/>
<dbReference type="GO" id="GO:0009882">
    <property type="term" value="F:blue light photoreceptor activity"/>
    <property type="evidence" value="ECO:0007669"/>
    <property type="project" value="InterPro"/>
</dbReference>
<dbReference type="OrthoDB" id="8586885at2"/>